<accession>A0A4R1PLV5</accession>
<dbReference type="Proteomes" id="UP000295063">
    <property type="component" value="Unassembled WGS sequence"/>
</dbReference>
<sequence>MQIPVSTKVSIETAKRLDEYIKRTSKVKASVIDRAINMYLDNQNFPR</sequence>
<gene>
    <name evidence="1" type="ORF">EV210_12335</name>
</gene>
<comment type="caution">
    <text evidence="1">The sequence shown here is derived from an EMBL/GenBank/DDBJ whole genome shotgun (WGS) entry which is preliminary data.</text>
</comment>
<keyword evidence="2" id="KW-1185">Reference proteome</keyword>
<proteinExistence type="predicted"/>
<name>A0A4R1PLV5_9FIRM</name>
<evidence type="ECO:0000313" key="2">
    <source>
        <dbReference type="Proteomes" id="UP000295063"/>
    </source>
</evidence>
<dbReference type="AlphaFoldDB" id="A0A4R1PLV5"/>
<evidence type="ECO:0000313" key="1">
    <source>
        <dbReference type="EMBL" id="TCL32215.1"/>
    </source>
</evidence>
<protein>
    <recommendedName>
        <fullName evidence="3">Ribbon-helix-helix CopG family protein</fullName>
    </recommendedName>
</protein>
<organism evidence="1 2">
    <name type="scientific">Anaerospora hongkongensis</name>
    <dbReference type="NCBI Taxonomy" id="244830"/>
    <lineage>
        <taxon>Bacteria</taxon>
        <taxon>Bacillati</taxon>
        <taxon>Bacillota</taxon>
        <taxon>Negativicutes</taxon>
        <taxon>Selenomonadales</taxon>
        <taxon>Sporomusaceae</taxon>
        <taxon>Anaerospora</taxon>
    </lineage>
</organism>
<evidence type="ECO:0008006" key="3">
    <source>
        <dbReference type="Google" id="ProtNLM"/>
    </source>
</evidence>
<reference evidence="1 2" key="1">
    <citation type="submission" date="2019-03" db="EMBL/GenBank/DDBJ databases">
        <title>Genomic Encyclopedia of Type Strains, Phase IV (KMG-IV): sequencing the most valuable type-strain genomes for metagenomic binning, comparative biology and taxonomic classification.</title>
        <authorList>
            <person name="Goeker M."/>
        </authorList>
    </citation>
    <scope>NUCLEOTIDE SEQUENCE [LARGE SCALE GENOMIC DNA]</scope>
    <source>
        <strain evidence="1 2">DSM 15969</strain>
    </source>
</reference>
<dbReference type="EMBL" id="SLUI01000023">
    <property type="protein sequence ID" value="TCL32215.1"/>
    <property type="molecule type" value="Genomic_DNA"/>
</dbReference>